<reference evidence="12 15" key="2">
    <citation type="submission" date="2020-10" db="EMBL/GenBank/DDBJ databases">
        <title>Genome sequences of Pseudomonas isolates.</title>
        <authorList>
            <person name="Wessels L."/>
            <person name="Reich F."/>
            <person name="Hammerl J."/>
        </authorList>
    </citation>
    <scope>NUCLEOTIDE SEQUENCE [LARGE SCALE GENOMIC DNA]</scope>
    <source>
        <strain evidence="12 15">20-MO00624-0</strain>
    </source>
</reference>
<feature type="binding site" evidence="11">
    <location>
        <position position="226"/>
    </location>
    <ligand>
        <name>Mg(2+)</name>
        <dbReference type="ChEBI" id="CHEBI:18420"/>
        <label>1</label>
        <note>catalytic</note>
    </ligand>
</feature>
<evidence type="ECO:0000256" key="6">
    <source>
        <dbReference type="ARBA" id="ARBA00022801"/>
    </source>
</evidence>
<keyword evidence="7" id="KW-0805">Transcription regulation</keyword>
<evidence type="ECO:0000256" key="11">
    <source>
        <dbReference type="PIRSR" id="PIRSR600760-2"/>
    </source>
</evidence>
<feature type="binding site" evidence="11">
    <location>
        <position position="100"/>
    </location>
    <ligand>
        <name>Mg(2+)</name>
        <dbReference type="ChEBI" id="CHEBI:18420"/>
        <label>1</label>
        <note>catalytic</note>
    </ligand>
</feature>
<evidence type="ECO:0000313" key="15">
    <source>
        <dbReference type="Proteomes" id="UP000626180"/>
    </source>
</evidence>
<evidence type="ECO:0000256" key="8">
    <source>
        <dbReference type="ARBA" id="ARBA00022842"/>
    </source>
</evidence>
<evidence type="ECO:0000313" key="13">
    <source>
        <dbReference type="EMBL" id="SPZ07737.1"/>
    </source>
</evidence>
<dbReference type="Gene3D" id="3.40.190.80">
    <property type="match status" value="1"/>
</dbReference>
<proteinExistence type="inferred from homology"/>
<keyword evidence="5 11" id="KW-0479">Metal-binding</keyword>
<gene>
    <name evidence="13" type="primary">suhB_1</name>
    <name evidence="12" type="ORF">IRZ65_16925</name>
    <name evidence="13" type="ORF">NCTC11842_02478</name>
</gene>
<keyword evidence="8 11" id="KW-0460">Magnesium</keyword>
<dbReference type="GO" id="GO:0006020">
    <property type="term" value="P:inositol metabolic process"/>
    <property type="evidence" value="ECO:0007669"/>
    <property type="project" value="TreeGrafter"/>
</dbReference>
<evidence type="ECO:0000256" key="9">
    <source>
        <dbReference type="ARBA" id="ARBA00023884"/>
    </source>
</evidence>
<dbReference type="FunFam" id="3.30.540.10:FF:000003">
    <property type="entry name" value="Inositol-1-monophosphatase"/>
    <property type="match status" value="1"/>
</dbReference>
<feature type="binding site" evidence="11">
    <location>
        <position position="103"/>
    </location>
    <ligand>
        <name>Mg(2+)</name>
        <dbReference type="ChEBI" id="CHEBI:18420"/>
        <label>1</label>
        <note>catalytic</note>
    </ligand>
</feature>
<keyword evidence="15" id="KW-1185">Reference proteome</keyword>
<evidence type="ECO:0000256" key="2">
    <source>
        <dbReference type="ARBA" id="ARBA00001946"/>
    </source>
</evidence>
<dbReference type="SUPFAM" id="SSF56655">
    <property type="entry name" value="Carbohydrate phosphatase"/>
    <property type="match status" value="1"/>
</dbReference>
<accession>A0A2X2CHV2</accession>
<comment type="cofactor">
    <cofactor evidence="2 11">
        <name>Mg(2+)</name>
        <dbReference type="ChEBI" id="CHEBI:18420"/>
    </cofactor>
</comment>
<dbReference type="GeneID" id="300268258"/>
<dbReference type="PANTHER" id="PTHR20854:SF4">
    <property type="entry name" value="INOSITOL-1-MONOPHOSPHATASE-RELATED"/>
    <property type="match status" value="1"/>
</dbReference>
<evidence type="ECO:0000256" key="1">
    <source>
        <dbReference type="ARBA" id="ARBA00001033"/>
    </source>
</evidence>
<dbReference type="RefSeq" id="WP_010794689.1">
    <property type="nucleotide sequence ID" value="NZ_CP069262.1"/>
</dbReference>
<dbReference type="PRINTS" id="PR00377">
    <property type="entry name" value="IMPHPHTASES"/>
</dbReference>
<feature type="binding site" evidence="11">
    <location>
        <position position="84"/>
    </location>
    <ligand>
        <name>Mg(2+)</name>
        <dbReference type="ChEBI" id="CHEBI:18420"/>
        <label>1</label>
        <note>catalytic</note>
    </ligand>
</feature>
<evidence type="ECO:0000256" key="10">
    <source>
        <dbReference type="ARBA" id="ARBA00030730"/>
    </source>
</evidence>
<evidence type="ECO:0000256" key="5">
    <source>
        <dbReference type="ARBA" id="ARBA00022723"/>
    </source>
</evidence>
<protein>
    <recommendedName>
        <fullName evidence="9">Nus factor SuhB</fullName>
        <ecNumber evidence="4">3.1.3.25</ecNumber>
    </recommendedName>
    <alternativeName>
        <fullName evidence="10">Inositol-1-monophosphatase</fullName>
    </alternativeName>
</protein>
<dbReference type="EMBL" id="JADMCD010000009">
    <property type="protein sequence ID" value="MBF8642363.1"/>
    <property type="molecule type" value="Genomic_DNA"/>
</dbReference>
<name>A0A2X2CHV2_PSELU</name>
<dbReference type="PANTHER" id="PTHR20854">
    <property type="entry name" value="INOSITOL MONOPHOSPHATASE"/>
    <property type="match status" value="1"/>
</dbReference>
<evidence type="ECO:0000313" key="12">
    <source>
        <dbReference type="EMBL" id="MBF8642363.1"/>
    </source>
</evidence>
<dbReference type="Pfam" id="PF00459">
    <property type="entry name" value="Inositol_P"/>
    <property type="match status" value="1"/>
</dbReference>
<dbReference type="Proteomes" id="UP000626180">
    <property type="component" value="Unassembled WGS sequence"/>
</dbReference>
<dbReference type="GO" id="GO:0031564">
    <property type="term" value="P:transcription antitermination"/>
    <property type="evidence" value="ECO:0007669"/>
    <property type="project" value="UniProtKB-KW"/>
</dbReference>
<comment type="catalytic activity">
    <reaction evidence="1">
        <text>a myo-inositol phosphate + H2O = myo-inositol + phosphate</text>
        <dbReference type="Rhea" id="RHEA:24056"/>
        <dbReference type="ChEBI" id="CHEBI:15377"/>
        <dbReference type="ChEBI" id="CHEBI:17268"/>
        <dbReference type="ChEBI" id="CHEBI:43474"/>
        <dbReference type="ChEBI" id="CHEBI:84139"/>
        <dbReference type="EC" id="3.1.3.25"/>
    </reaction>
</comment>
<sequence>MTTTVTGASAPDSLDIDSRYEAAKAIAQEAARLGMDFYARRSSLTVMHKGGNLQDVVSVADKTLEDFIRAQLSERFPEDGFIGEENGTAALDARCIWVIDPIDGTSCFVNGLHSWCVSIGLMIDGEPYLGAIADPNHQELFHACLGQGAFVNDIPLKAHAAQHVREGVVGVGTTHRRGKENFIPFLTGLLDEGGMFIRNGSGALMTAYVAAGRLIGYYETLINSWDCLAGLVMVKEAGGRSSDFFRGEGLLEGNPLLVAAPGVYEQLAGLIGPSLDSN</sequence>
<evidence type="ECO:0000256" key="7">
    <source>
        <dbReference type="ARBA" id="ARBA00022814"/>
    </source>
</evidence>
<dbReference type="GO" id="GO:0008934">
    <property type="term" value="F:inositol monophosphate 1-phosphatase activity"/>
    <property type="evidence" value="ECO:0007669"/>
    <property type="project" value="TreeGrafter"/>
</dbReference>
<dbReference type="InterPro" id="IPR000760">
    <property type="entry name" value="Inositol_monophosphatase-like"/>
</dbReference>
<keyword evidence="6 13" id="KW-0378">Hydrolase</keyword>
<evidence type="ECO:0000256" key="4">
    <source>
        <dbReference type="ARBA" id="ARBA00013106"/>
    </source>
</evidence>
<keyword evidence="7" id="KW-0889">Transcription antitermination</keyword>
<dbReference type="GO" id="GO:0007165">
    <property type="term" value="P:signal transduction"/>
    <property type="evidence" value="ECO:0007669"/>
    <property type="project" value="TreeGrafter"/>
</dbReference>
<dbReference type="Gene3D" id="3.30.540.10">
    <property type="entry name" value="Fructose-1,6-Bisphosphatase, subunit A, domain 1"/>
    <property type="match status" value="1"/>
</dbReference>
<reference evidence="13 14" key="1">
    <citation type="submission" date="2018-06" db="EMBL/GenBank/DDBJ databases">
        <authorList>
            <consortium name="Pathogen Informatics"/>
            <person name="Doyle S."/>
        </authorList>
    </citation>
    <scope>NUCLEOTIDE SEQUENCE [LARGE SCALE GENOMIC DNA]</scope>
    <source>
        <strain evidence="13 14">NCTC11842</strain>
    </source>
</reference>
<comment type="similarity">
    <text evidence="3">Belongs to the inositol monophosphatase superfamily.</text>
</comment>
<dbReference type="EC" id="3.1.3.25" evidence="4"/>
<feature type="binding site" evidence="11">
    <location>
        <position position="102"/>
    </location>
    <ligand>
        <name>Mg(2+)</name>
        <dbReference type="ChEBI" id="CHEBI:18420"/>
        <label>1</label>
        <note>catalytic</note>
    </ligand>
</feature>
<organism evidence="13 14">
    <name type="scientific">Pseudomonas luteola</name>
    <dbReference type="NCBI Taxonomy" id="47886"/>
    <lineage>
        <taxon>Bacteria</taxon>
        <taxon>Pseudomonadati</taxon>
        <taxon>Pseudomonadota</taxon>
        <taxon>Gammaproteobacteria</taxon>
        <taxon>Pseudomonadales</taxon>
        <taxon>Pseudomonadaceae</taxon>
        <taxon>Pseudomonas</taxon>
    </lineage>
</organism>
<evidence type="ECO:0000313" key="14">
    <source>
        <dbReference type="Proteomes" id="UP000250443"/>
    </source>
</evidence>
<evidence type="ECO:0000256" key="3">
    <source>
        <dbReference type="ARBA" id="ARBA00009759"/>
    </source>
</evidence>
<dbReference type="GO" id="GO:0046872">
    <property type="term" value="F:metal ion binding"/>
    <property type="evidence" value="ECO:0007669"/>
    <property type="project" value="UniProtKB-KW"/>
</dbReference>
<dbReference type="Proteomes" id="UP000250443">
    <property type="component" value="Unassembled WGS sequence"/>
</dbReference>
<keyword evidence="7" id="KW-0804">Transcription</keyword>
<dbReference type="EMBL" id="UAUF01000012">
    <property type="protein sequence ID" value="SPZ07737.1"/>
    <property type="molecule type" value="Genomic_DNA"/>
</dbReference>
<dbReference type="PROSITE" id="PS00629">
    <property type="entry name" value="IMP_1"/>
    <property type="match status" value="1"/>
</dbReference>
<dbReference type="AlphaFoldDB" id="A0A2X2CHV2"/>
<dbReference type="InterPro" id="IPR020583">
    <property type="entry name" value="Inositol_monoP_metal-BS"/>
</dbReference>